<keyword evidence="4" id="KW-0813">Transport</keyword>
<evidence type="ECO:0000256" key="12">
    <source>
        <dbReference type="ARBA" id="ARBA00032528"/>
    </source>
</evidence>
<evidence type="ECO:0000256" key="7">
    <source>
        <dbReference type="ARBA" id="ARBA00022982"/>
    </source>
</evidence>
<keyword evidence="15" id="KW-1185">Reference proteome</keyword>
<dbReference type="CDD" id="cd20263">
    <property type="entry name" value="Complex1_LYR_NDUFB9_LYRM3"/>
    <property type="match status" value="1"/>
</dbReference>
<dbReference type="EnsemblMetazoa" id="HelroT178341">
    <property type="protein sequence ID" value="HelroP178341"/>
    <property type="gene ID" value="HelroG178341"/>
</dbReference>
<reference evidence="13 15" key="2">
    <citation type="journal article" date="2013" name="Nature">
        <title>Insights into bilaterian evolution from three spiralian genomes.</title>
        <authorList>
            <person name="Simakov O."/>
            <person name="Marletaz F."/>
            <person name="Cho S.J."/>
            <person name="Edsinger-Gonzales E."/>
            <person name="Havlak P."/>
            <person name="Hellsten U."/>
            <person name="Kuo D.H."/>
            <person name="Larsson T."/>
            <person name="Lv J."/>
            <person name="Arendt D."/>
            <person name="Savage R."/>
            <person name="Osoegawa K."/>
            <person name="de Jong P."/>
            <person name="Grimwood J."/>
            <person name="Chapman J.A."/>
            <person name="Shapiro H."/>
            <person name="Aerts A."/>
            <person name="Otillar R.P."/>
            <person name="Terry A.Y."/>
            <person name="Boore J.L."/>
            <person name="Grigoriev I.V."/>
            <person name="Lindberg D.R."/>
            <person name="Seaver E.C."/>
            <person name="Weisblat D.A."/>
            <person name="Putnam N.H."/>
            <person name="Rokhsar D.S."/>
        </authorList>
    </citation>
    <scope>NUCLEOTIDE SEQUENCE</scope>
</reference>
<dbReference type="OrthoDB" id="13598at2759"/>
<evidence type="ECO:0000256" key="9">
    <source>
        <dbReference type="ARBA" id="ARBA00023128"/>
    </source>
</evidence>
<keyword evidence="5" id="KW-0679">Respiratory chain</keyword>
<dbReference type="HOGENOM" id="CLU_108081_0_1_1"/>
<dbReference type="GeneID" id="20206732"/>
<evidence type="ECO:0000313" key="14">
    <source>
        <dbReference type="EnsemblMetazoa" id="HelroP178341"/>
    </source>
</evidence>
<name>T1FD33_HELRO</name>
<dbReference type="STRING" id="6412.T1FD33"/>
<dbReference type="EMBL" id="AMQM01006394">
    <property type="status" value="NOT_ANNOTATED_CDS"/>
    <property type="molecule type" value="Genomic_DNA"/>
</dbReference>
<evidence type="ECO:0000256" key="10">
    <source>
        <dbReference type="ARBA" id="ARBA00023136"/>
    </source>
</evidence>
<protein>
    <recommendedName>
        <fullName evidence="3">NADH dehydrogenase [ubiquinone] 1 beta subcomplex subunit 9</fullName>
    </recommendedName>
    <alternativeName>
        <fullName evidence="11">Complex I-B22</fullName>
    </alternativeName>
    <alternativeName>
        <fullName evidence="12">NADH-ubiquinone oxidoreductase B22 subunit</fullName>
    </alternativeName>
</protein>
<dbReference type="InParanoid" id="T1FD33"/>
<dbReference type="KEGG" id="hro:HELRODRAFT_178341"/>
<dbReference type="InterPro" id="IPR033034">
    <property type="entry name" value="NDUFB9"/>
</dbReference>
<dbReference type="AlphaFoldDB" id="T1FD33"/>
<comment type="similarity">
    <text evidence="2">Belongs to the complex I LYR family.</text>
</comment>
<dbReference type="RefSeq" id="XP_009024711.1">
    <property type="nucleotide sequence ID" value="XM_009026463.1"/>
</dbReference>
<comment type="subcellular location">
    <subcellularLocation>
        <location evidence="1">Mitochondrion inner membrane</location>
        <topology evidence="1">Peripheral membrane protein</topology>
        <orientation evidence="1">Matrix side</orientation>
    </subcellularLocation>
</comment>
<keyword evidence="9" id="KW-0496">Mitochondrion</keyword>
<evidence type="ECO:0000256" key="1">
    <source>
        <dbReference type="ARBA" id="ARBA00004443"/>
    </source>
</evidence>
<dbReference type="GO" id="GO:0005743">
    <property type="term" value="C:mitochondrial inner membrane"/>
    <property type="evidence" value="ECO:0007669"/>
    <property type="project" value="UniProtKB-SubCell"/>
</dbReference>
<organism evidence="14 15">
    <name type="scientific">Helobdella robusta</name>
    <name type="common">Californian leech</name>
    <dbReference type="NCBI Taxonomy" id="6412"/>
    <lineage>
        <taxon>Eukaryota</taxon>
        <taxon>Metazoa</taxon>
        <taxon>Spiralia</taxon>
        <taxon>Lophotrochozoa</taxon>
        <taxon>Annelida</taxon>
        <taxon>Clitellata</taxon>
        <taxon>Hirudinea</taxon>
        <taxon>Rhynchobdellida</taxon>
        <taxon>Glossiphoniidae</taxon>
        <taxon>Helobdella</taxon>
    </lineage>
</organism>
<dbReference type="eggNOG" id="KOG3466">
    <property type="taxonomic scope" value="Eukaryota"/>
</dbReference>
<keyword evidence="8" id="KW-0007">Acetylation</keyword>
<proteinExistence type="inferred from homology"/>
<dbReference type="InterPro" id="IPR045292">
    <property type="entry name" value="Complex1_LYR_NDUFB9_LYRM3"/>
</dbReference>
<evidence type="ECO:0000313" key="15">
    <source>
        <dbReference type="Proteomes" id="UP000015101"/>
    </source>
</evidence>
<accession>T1FD33</accession>
<reference evidence="15" key="1">
    <citation type="submission" date="2012-12" db="EMBL/GenBank/DDBJ databases">
        <authorList>
            <person name="Hellsten U."/>
            <person name="Grimwood J."/>
            <person name="Chapman J.A."/>
            <person name="Shapiro H."/>
            <person name="Aerts A."/>
            <person name="Otillar R.P."/>
            <person name="Terry A.Y."/>
            <person name="Boore J.L."/>
            <person name="Simakov O."/>
            <person name="Marletaz F."/>
            <person name="Cho S.-J."/>
            <person name="Edsinger-Gonzales E."/>
            <person name="Havlak P."/>
            <person name="Kuo D.-H."/>
            <person name="Larsson T."/>
            <person name="Lv J."/>
            <person name="Arendt D."/>
            <person name="Savage R."/>
            <person name="Osoegawa K."/>
            <person name="de Jong P."/>
            <person name="Lindberg D.R."/>
            <person name="Seaver E.C."/>
            <person name="Weisblat D.A."/>
            <person name="Putnam N.H."/>
            <person name="Grigoriev I.V."/>
            <person name="Rokhsar D.S."/>
        </authorList>
    </citation>
    <scope>NUCLEOTIDE SEQUENCE</scope>
</reference>
<evidence type="ECO:0000256" key="5">
    <source>
        <dbReference type="ARBA" id="ARBA00022660"/>
    </source>
</evidence>
<evidence type="ECO:0000256" key="3">
    <source>
        <dbReference type="ARBA" id="ARBA00018684"/>
    </source>
</evidence>
<dbReference type="GO" id="GO:0045271">
    <property type="term" value="C:respiratory chain complex I"/>
    <property type="evidence" value="ECO:0000318"/>
    <property type="project" value="GO_Central"/>
</dbReference>
<evidence type="ECO:0000256" key="4">
    <source>
        <dbReference type="ARBA" id="ARBA00022448"/>
    </source>
</evidence>
<evidence type="ECO:0000256" key="6">
    <source>
        <dbReference type="ARBA" id="ARBA00022792"/>
    </source>
</evidence>
<dbReference type="PANTHER" id="PTHR12868">
    <property type="entry name" value="NADH-UBIQUINONE OXIDOREDUCTASE B22 SUBUNIT"/>
    <property type="match status" value="1"/>
</dbReference>
<dbReference type="EMBL" id="KB097417">
    <property type="protein sequence ID" value="ESN97219.1"/>
    <property type="molecule type" value="Genomic_DNA"/>
</dbReference>
<dbReference type="Proteomes" id="UP000015101">
    <property type="component" value="Unassembled WGS sequence"/>
</dbReference>
<dbReference type="FunCoup" id="T1FD33">
    <property type="interactions" value="1192"/>
</dbReference>
<reference evidence="14" key="3">
    <citation type="submission" date="2015-06" db="UniProtKB">
        <authorList>
            <consortium name="EnsemblMetazoa"/>
        </authorList>
    </citation>
    <scope>IDENTIFICATION</scope>
</reference>
<evidence type="ECO:0000256" key="2">
    <source>
        <dbReference type="ARBA" id="ARBA00009508"/>
    </source>
</evidence>
<dbReference type="GO" id="GO:0006120">
    <property type="term" value="P:mitochondrial electron transport, NADH to ubiquinone"/>
    <property type="evidence" value="ECO:0007669"/>
    <property type="project" value="InterPro"/>
</dbReference>
<dbReference type="OMA" id="CVFRDKY"/>
<evidence type="ECO:0000256" key="11">
    <source>
        <dbReference type="ARBA" id="ARBA00030192"/>
    </source>
</evidence>
<keyword evidence="7" id="KW-0249">Electron transport</keyword>
<sequence>MVRGHLYRYEAVLLRDRFDQNKNECDMVKAKQMLEDGEKELFENLHPQPFKFPNSPGGIAFEREVYYPDWMLDMWHPLERLQYPEYFKKREQRKLEYIDRWEKKYGKAEMNDGH</sequence>
<dbReference type="CTD" id="20206732"/>
<dbReference type="PANTHER" id="PTHR12868:SF0">
    <property type="entry name" value="NADH DEHYDROGENASE [UBIQUINONE] 1 BETA SUBCOMPLEX SUBUNIT 9"/>
    <property type="match status" value="1"/>
</dbReference>
<evidence type="ECO:0000256" key="8">
    <source>
        <dbReference type="ARBA" id="ARBA00022990"/>
    </source>
</evidence>
<keyword evidence="10" id="KW-0472">Membrane</keyword>
<keyword evidence="6" id="KW-0999">Mitochondrion inner membrane</keyword>
<gene>
    <name evidence="14" type="primary">20206732</name>
    <name evidence="13" type="ORF">HELRODRAFT_178341</name>
</gene>
<evidence type="ECO:0000313" key="13">
    <source>
        <dbReference type="EMBL" id="ESN97219.1"/>
    </source>
</evidence>